<keyword evidence="12" id="KW-0055">Arginine biosynthesis</keyword>
<dbReference type="InterPro" id="IPR029062">
    <property type="entry name" value="Class_I_gatase-like"/>
</dbReference>
<geneLocation type="plastid" evidence="14"/>
<dbReference type="PROSITE" id="PS51273">
    <property type="entry name" value="GATASE_TYPE_1"/>
    <property type="match status" value="1"/>
</dbReference>
<evidence type="ECO:0000256" key="5">
    <source>
        <dbReference type="ARBA" id="ARBA00022741"/>
    </source>
</evidence>
<protein>
    <recommendedName>
        <fullName evidence="12">Carbamoyl phosphate synthase small chain</fullName>
        <ecNumber evidence="12">6.3.5.5</ecNumber>
    </recommendedName>
    <alternativeName>
        <fullName evidence="12">Carbamoyl phosphate synthetase glutamine chain</fullName>
    </alternativeName>
</protein>
<sequence>MMPKIYSSFLLLEDGKTCQGWSFSNSLMSIGEVVFNTGMTGYQEIMTDPSYFGQIVLFTYPEIGNTGVNDQDMESSKSYIKGIIAKNICLNPSSWRSQKSLAQYLVDQNIPHIFGIDTRSITQYLRDKGVMYGCISNSILSSSKFIKKLEQFASLQNLNLANKVTTSISYTWSPCLLSSFPYNITPNMQYGNDRLHVIVIDFGVKFNILNRLFYYGCDITVVPSTTSYDIIISNKPDGILLSNGPGDPSLVDNSIQIIKQLINANIPLFGICLGHQLLSLALGATTSKLKFGHRGLNHPSGLYNQIKITSQNHGFVVSANTLPKDLVNVTYLNLNDCTIAGMVHNFKPCFSVQYHPEASPGPHDSDYLFSHFIKIIKAFKYNH</sequence>
<evidence type="ECO:0000259" key="13">
    <source>
        <dbReference type="SMART" id="SM01097"/>
    </source>
</evidence>
<dbReference type="HAMAP" id="MF_01209">
    <property type="entry name" value="CPSase_S_chain"/>
    <property type="match status" value="1"/>
</dbReference>
<feature type="binding site" evidence="12">
    <location>
        <position position="50"/>
    </location>
    <ligand>
        <name>L-glutamine</name>
        <dbReference type="ChEBI" id="CHEBI:58359"/>
    </ligand>
</feature>
<dbReference type="InterPro" id="IPR035686">
    <property type="entry name" value="CPSase_GATase1"/>
</dbReference>
<feature type="binding site" evidence="12">
    <location>
        <position position="312"/>
    </location>
    <ligand>
        <name>L-glutamine</name>
        <dbReference type="ChEBI" id="CHEBI:58359"/>
    </ligand>
</feature>
<dbReference type="CDD" id="cd01744">
    <property type="entry name" value="GATase1_CPSase"/>
    <property type="match status" value="1"/>
</dbReference>
<dbReference type="InterPro" id="IPR036480">
    <property type="entry name" value="CarbP_synth_ssu_N_sf"/>
</dbReference>
<dbReference type="GO" id="GO:0006541">
    <property type="term" value="P:glutamine metabolic process"/>
    <property type="evidence" value="ECO:0007669"/>
    <property type="project" value="InterPro"/>
</dbReference>
<dbReference type="GO" id="GO:0006207">
    <property type="term" value="P:'de novo' pyrimidine nucleobase biosynthetic process"/>
    <property type="evidence" value="ECO:0007669"/>
    <property type="project" value="InterPro"/>
</dbReference>
<dbReference type="InterPro" id="IPR017926">
    <property type="entry name" value="GATASE"/>
</dbReference>
<dbReference type="Gene3D" id="3.40.50.880">
    <property type="match status" value="1"/>
</dbReference>
<dbReference type="PRINTS" id="PR00096">
    <property type="entry name" value="GATASE"/>
</dbReference>
<keyword evidence="5 12" id="KW-0547">Nucleotide-binding</keyword>
<dbReference type="PRINTS" id="PR00097">
    <property type="entry name" value="ANTSNTHASEII"/>
</dbReference>
<comment type="function">
    <text evidence="12">Small subunit of the glutamine-dependent carbamoyl phosphate synthetase (CPSase). CPSase catalyzes the formation of carbamoyl phosphate from the ammonia moiety of glutamine, carbonate, and phosphate donated by ATP, constituting the first step of 2 biosynthetic pathways, one leading to arginine and/or urea and the other to pyrimidine nucleotides. The small subunit (glutamine amidotransferase) binds and cleaves glutamine to supply the large subunit with the substrate ammonia.</text>
</comment>
<feature type="binding site" evidence="12">
    <location>
        <position position="314"/>
    </location>
    <ligand>
        <name>L-glutamine</name>
        <dbReference type="ChEBI" id="CHEBI:58359"/>
    </ligand>
</feature>
<keyword evidence="14" id="KW-0934">Plastid</keyword>
<keyword evidence="6 12" id="KW-0067">ATP-binding</keyword>
<gene>
    <name evidence="12 14" type="primary">carA</name>
</gene>
<evidence type="ECO:0000256" key="6">
    <source>
        <dbReference type="ARBA" id="ARBA00022840"/>
    </source>
</evidence>
<feature type="binding site" evidence="12">
    <location>
        <position position="276"/>
    </location>
    <ligand>
        <name>L-glutamine</name>
        <dbReference type="ChEBI" id="CHEBI:58359"/>
    </ligand>
</feature>
<evidence type="ECO:0000256" key="7">
    <source>
        <dbReference type="ARBA" id="ARBA00022962"/>
    </source>
</evidence>
<dbReference type="GO" id="GO:0004359">
    <property type="term" value="F:glutaminase activity"/>
    <property type="evidence" value="ECO:0007669"/>
    <property type="project" value="RHEA"/>
</dbReference>
<keyword evidence="8 12" id="KW-0665">Pyrimidine biosynthesis</keyword>
<dbReference type="SUPFAM" id="SSF52317">
    <property type="entry name" value="Class I glutamine amidotransferase-like"/>
    <property type="match status" value="1"/>
</dbReference>
<comment type="catalytic activity">
    <reaction evidence="10 12">
        <text>hydrogencarbonate + L-glutamine + 2 ATP + H2O = carbamoyl phosphate + L-glutamate + 2 ADP + phosphate + 2 H(+)</text>
        <dbReference type="Rhea" id="RHEA:18633"/>
        <dbReference type="ChEBI" id="CHEBI:15377"/>
        <dbReference type="ChEBI" id="CHEBI:15378"/>
        <dbReference type="ChEBI" id="CHEBI:17544"/>
        <dbReference type="ChEBI" id="CHEBI:29985"/>
        <dbReference type="ChEBI" id="CHEBI:30616"/>
        <dbReference type="ChEBI" id="CHEBI:43474"/>
        <dbReference type="ChEBI" id="CHEBI:58228"/>
        <dbReference type="ChEBI" id="CHEBI:58359"/>
        <dbReference type="ChEBI" id="CHEBI:456216"/>
        <dbReference type="EC" id="6.3.5.5"/>
    </reaction>
</comment>
<evidence type="ECO:0000256" key="1">
    <source>
        <dbReference type="ARBA" id="ARBA00004812"/>
    </source>
</evidence>
<comment type="pathway">
    <text evidence="2 12">Amino-acid biosynthesis; L-arginine biosynthesis; carbamoyl phosphate from bicarbonate: step 1/1.</text>
</comment>
<organism evidence="14">
    <name type="scientific">Lithothamnion sp</name>
    <dbReference type="NCBI Taxonomy" id="1940749"/>
    <lineage>
        <taxon>Eukaryota</taxon>
        <taxon>Rhodophyta</taxon>
        <taxon>Florideophyceae</taxon>
        <taxon>Corallinophycidae</taxon>
        <taxon>Hapalidiales</taxon>
        <taxon>Hapalidiaceae</taxon>
        <taxon>Melobesioideae</taxon>
        <taxon>Lithothamnion</taxon>
    </lineage>
</organism>
<dbReference type="UniPathway" id="UPA00068">
    <property type="reaction ID" value="UER00171"/>
</dbReference>
<evidence type="ECO:0000256" key="8">
    <source>
        <dbReference type="ARBA" id="ARBA00022975"/>
    </source>
</evidence>
<dbReference type="Pfam" id="PF00988">
    <property type="entry name" value="CPSase_sm_chain"/>
    <property type="match status" value="1"/>
</dbReference>
<dbReference type="NCBIfam" id="TIGR01368">
    <property type="entry name" value="CPSaseIIsmall"/>
    <property type="match status" value="1"/>
</dbReference>
<dbReference type="GO" id="GO:0005524">
    <property type="term" value="F:ATP binding"/>
    <property type="evidence" value="ECO:0007669"/>
    <property type="project" value="UniProtKB-UniRule"/>
</dbReference>
<dbReference type="InterPro" id="IPR002474">
    <property type="entry name" value="CarbamoylP_synth_ssu_N"/>
</dbReference>
<dbReference type="SUPFAM" id="SSF52021">
    <property type="entry name" value="Carbamoyl phosphate synthetase, small subunit N-terminal domain"/>
    <property type="match status" value="1"/>
</dbReference>
<comment type="catalytic activity">
    <reaction evidence="11 12">
        <text>L-glutamine + H2O = L-glutamate + NH4(+)</text>
        <dbReference type="Rhea" id="RHEA:15889"/>
        <dbReference type="ChEBI" id="CHEBI:15377"/>
        <dbReference type="ChEBI" id="CHEBI:28938"/>
        <dbReference type="ChEBI" id="CHEBI:29985"/>
        <dbReference type="ChEBI" id="CHEBI:58359"/>
    </reaction>
</comment>
<feature type="binding site" evidence="12">
    <location>
        <position position="315"/>
    </location>
    <ligand>
        <name>L-glutamine</name>
        <dbReference type="ChEBI" id="CHEBI:58359"/>
    </ligand>
</feature>
<feature type="binding site" evidence="12">
    <location>
        <position position="273"/>
    </location>
    <ligand>
        <name>L-glutamine</name>
        <dbReference type="ChEBI" id="CHEBI:58359"/>
    </ligand>
</feature>
<reference evidence="14" key="1">
    <citation type="journal article" date="2018" name="Genome Biol. Evol.">
        <title>Mitochondrial and Plastid Genomes from Coralline Red Algae Provide Insights into the Incongruent Evolutionary Histories of Organelles.</title>
        <authorList>
            <person name="Lee J."/>
            <person name="Song H.J."/>
            <person name="In Park S."/>
            <person name="Lee Y.M."/>
            <person name="Jeong S.Y."/>
            <person name="Oh Cho T."/>
            <person name="Kim J.H."/>
            <person name="Choi H.G."/>
            <person name="Choi C.G."/>
            <person name="Nelson W.A."/>
            <person name="Fredericq S."/>
            <person name="Bhattacharya D."/>
            <person name="Su Yoon H."/>
        </authorList>
    </citation>
    <scope>NUCLEOTIDE SEQUENCE</scope>
</reference>
<dbReference type="InterPro" id="IPR006274">
    <property type="entry name" value="CarbamoylP_synth_ssu"/>
</dbReference>
<comment type="subunit">
    <text evidence="12">Composed of two chains; the small (or glutamine) chain promotes the hydrolysis of glutamine to ammonia, which is used by the large (or ammonia) chain to synthesize carbamoyl phosphate. Tetramer of heterodimers (alpha,beta)4.</text>
</comment>
<dbReference type="InterPro" id="IPR050472">
    <property type="entry name" value="Anth_synth/Amidotransfase"/>
</dbReference>
<dbReference type="Pfam" id="PF00117">
    <property type="entry name" value="GATase"/>
    <property type="match status" value="1"/>
</dbReference>
<dbReference type="GO" id="GO:0044205">
    <property type="term" value="P:'de novo' UMP biosynthetic process"/>
    <property type="evidence" value="ECO:0007669"/>
    <property type="project" value="UniProtKB-UniRule"/>
</dbReference>
<dbReference type="AlphaFoldDB" id="A0A3G3MGJ9"/>
<keyword evidence="7 12" id="KW-0315">Glutamine amidotransferase</keyword>
<comment type="subunit">
    <text evidence="9">Heterodimer composed of 2 chains; the small (or glutamine) chain promotes the hydrolysis of glutamine to ammonia, which is used by the large (or ammonia) chain to synthesize carbamoyl phosphate.</text>
</comment>
<dbReference type="SMART" id="SM01097">
    <property type="entry name" value="CPSase_sm_chain"/>
    <property type="match status" value="1"/>
</dbReference>
<dbReference type="PANTHER" id="PTHR43418:SF7">
    <property type="entry name" value="CARBAMOYL-PHOSPHATE SYNTHASE SMALL CHAIN"/>
    <property type="match status" value="1"/>
</dbReference>
<evidence type="ECO:0000256" key="11">
    <source>
        <dbReference type="ARBA" id="ARBA00049285"/>
    </source>
</evidence>
<evidence type="ECO:0000256" key="4">
    <source>
        <dbReference type="ARBA" id="ARBA00022598"/>
    </source>
</evidence>
<dbReference type="EMBL" id="MH281627">
    <property type="protein sequence ID" value="AYR05958.1"/>
    <property type="molecule type" value="Genomic_DNA"/>
</dbReference>
<dbReference type="GO" id="GO:0004088">
    <property type="term" value="F:carbamoyl-phosphate synthase (glutamine-hydrolyzing) activity"/>
    <property type="evidence" value="ECO:0007669"/>
    <property type="project" value="UniProtKB-UniRule"/>
</dbReference>
<evidence type="ECO:0000256" key="12">
    <source>
        <dbReference type="HAMAP-Rule" id="MF_01209"/>
    </source>
</evidence>
<feature type="domain" description="Carbamoyl-phosphate synthase small subunit N-terminal" evidence="13">
    <location>
        <begin position="6"/>
        <end position="136"/>
    </location>
</feature>
<evidence type="ECO:0000256" key="2">
    <source>
        <dbReference type="ARBA" id="ARBA00005077"/>
    </source>
</evidence>
<feature type="region of interest" description="CPSase" evidence="12">
    <location>
        <begin position="1"/>
        <end position="195"/>
    </location>
</feature>
<name>A0A3G3MGJ9_9FLOR</name>
<dbReference type="Gene3D" id="3.50.30.20">
    <property type="entry name" value="Carbamoyl-phosphate synthase small subunit, N-terminal domain"/>
    <property type="match status" value="1"/>
</dbReference>
<comment type="pathway">
    <text evidence="1 12">Pyrimidine metabolism; UMP biosynthesis via de novo pathway; (S)-dihydroorotate from bicarbonate: step 1/3.</text>
</comment>
<comment type="similarity">
    <text evidence="3 12">Belongs to the CarA family.</text>
</comment>
<dbReference type="FunFam" id="3.50.30.20:FF:000001">
    <property type="entry name" value="Carbamoyl-phosphate synthase small chain"/>
    <property type="match status" value="1"/>
</dbReference>
<dbReference type="NCBIfam" id="NF009475">
    <property type="entry name" value="PRK12838.1"/>
    <property type="match status" value="1"/>
</dbReference>
<evidence type="ECO:0000256" key="9">
    <source>
        <dbReference type="ARBA" id="ARBA00044031"/>
    </source>
</evidence>
<proteinExistence type="inferred from homology"/>
<keyword evidence="12" id="KW-0028">Amino-acid biosynthesis</keyword>
<evidence type="ECO:0000313" key="14">
    <source>
        <dbReference type="EMBL" id="AYR05958.1"/>
    </source>
</evidence>
<dbReference type="EC" id="6.3.5.5" evidence="12"/>
<feature type="active site" evidence="12">
    <location>
        <position position="355"/>
    </location>
</feature>
<accession>A0A3G3MGJ9</accession>
<dbReference type="PRINTS" id="PR00099">
    <property type="entry name" value="CPSGATASE"/>
</dbReference>
<dbReference type="GO" id="GO:0006526">
    <property type="term" value="P:L-arginine biosynthetic process"/>
    <property type="evidence" value="ECO:0007669"/>
    <property type="project" value="UniProtKB-UniRule"/>
</dbReference>
<evidence type="ECO:0000256" key="3">
    <source>
        <dbReference type="ARBA" id="ARBA00007800"/>
    </source>
</evidence>
<keyword evidence="4 12" id="KW-0436">Ligase</keyword>
<feature type="active site" description="Nucleophile" evidence="12">
    <location>
        <position position="272"/>
    </location>
</feature>
<dbReference type="UniPathway" id="UPA00070">
    <property type="reaction ID" value="UER00115"/>
</dbReference>
<dbReference type="PANTHER" id="PTHR43418">
    <property type="entry name" value="MULTIFUNCTIONAL TRYPTOPHAN BIOSYNTHESIS PROTEIN-RELATED"/>
    <property type="match status" value="1"/>
</dbReference>
<feature type="active site" evidence="12">
    <location>
        <position position="357"/>
    </location>
</feature>
<evidence type="ECO:0000256" key="10">
    <source>
        <dbReference type="ARBA" id="ARBA00048816"/>
    </source>
</evidence>
<feature type="binding site" evidence="12">
    <location>
        <position position="246"/>
    </location>
    <ligand>
        <name>L-glutamine</name>
        <dbReference type="ChEBI" id="CHEBI:58359"/>
    </ligand>
</feature>
<feature type="binding site" evidence="12">
    <location>
        <position position="244"/>
    </location>
    <ligand>
        <name>L-glutamine</name>
        <dbReference type="ChEBI" id="CHEBI:58359"/>
    </ligand>
</feature>